<reference evidence="2" key="1">
    <citation type="submission" date="2022-11" db="UniProtKB">
        <authorList>
            <consortium name="WormBaseParasite"/>
        </authorList>
    </citation>
    <scope>IDENTIFICATION</scope>
</reference>
<sequence>MLRVLAVTKNRSVHFPQLVMAGKLPQLVFGCDAEQAFERDPEWPDRPAALIEINPTFLAALPCLSPNNALPVEMALHVAVGVFRALAALHRAGFVHRLVTPYSFTVPFPLTVDAIQRNVTIFDFSHVLPFPIKPRAHVPFVGTFRYSSVRAHYGREQGPSDDVISLIYMVAEFVSGRLPWRSVRDEPTIVSLKKDFHRTDCFRRLPREFRNLYREMNLMPGPAMIEHASILSKMQFSLARRESPLKKTLPHFVNTEVLSKELLENRRKRKAAKN</sequence>
<protein>
    <submittedName>
        <fullName evidence="2">Protein kinase domain-containing protein</fullName>
    </submittedName>
</protein>
<proteinExistence type="predicted"/>
<evidence type="ECO:0000313" key="2">
    <source>
        <dbReference type="WBParaSite" id="JU765_v2.g18587.t1"/>
    </source>
</evidence>
<dbReference type="Proteomes" id="UP000887576">
    <property type="component" value="Unplaced"/>
</dbReference>
<name>A0AC34QRD8_9BILA</name>
<dbReference type="WBParaSite" id="JU765_v2.g18587.t1">
    <property type="protein sequence ID" value="JU765_v2.g18587.t1"/>
    <property type="gene ID" value="JU765_v2.g18587"/>
</dbReference>
<organism evidence="1 2">
    <name type="scientific">Panagrolaimus sp. JU765</name>
    <dbReference type="NCBI Taxonomy" id="591449"/>
    <lineage>
        <taxon>Eukaryota</taxon>
        <taxon>Metazoa</taxon>
        <taxon>Ecdysozoa</taxon>
        <taxon>Nematoda</taxon>
        <taxon>Chromadorea</taxon>
        <taxon>Rhabditida</taxon>
        <taxon>Tylenchina</taxon>
        <taxon>Panagrolaimomorpha</taxon>
        <taxon>Panagrolaimoidea</taxon>
        <taxon>Panagrolaimidae</taxon>
        <taxon>Panagrolaimus</taxon>
    </lineage>
</organism>
<accession>A0AC34QRD8</accession>
<evidence type="ECO:0000313" key="1">
    <source>
        <dbReference type="Proteomes" id="UP000887576"/>
    </source>
</evidence>